<evidence type="ECO:0000313" key="2">
    <source>
        <dbReference type="EMBL" id="MBF5027161.1"/>
    </source>
</evidence>
<dbReference type="Gene3D" id="3.40.50.1820">
    <property type="entry name" value="alpha/beta hydrolase"/>
    <property type="match status" value="1"/>
</dbReference>
<dbReference type="InterPro" id="IPR022742">
    <property type="entry name" value="Hydrolase_4"/>
</dbReference>
<name>A0A930YVN4_9FLAO</name>
<dbReference type="EMBL" id="JADKYY010000005">
    <property type="protein sequence ID" value="MBF5027161.1"/>
    <property type="molecule type" value="Genomic_DNA"/>
</dbReference>
<dbReference type="SUPFAM" id="SSF53474">
    <property type="entry name" value="alpha/beta-Hydrolases"/>
    <property type="match status" value="1"/>
</dbReference>
<protein>
    <submittedName>
        <fullName evidence="2">Alpha/beta fold hydrolase</fullName>
    </submittedName>
</protein>
<dbReference type="GO" id="GO:0016787">
    <property type="term" value="F:hydrolase activity"/>
    <property type="evidence" value="ECO:0007669"/>
    <property type="project" value="UniProtKB-KW"/>
</dbReference>
<dbReference type="Pfam" id="PF12146">
    <property type="entry name" value="Hydrolase_4"/>
    <property type="match status" value="1"/>
</dbReference>
<organism evidence="2 3">
    <name type="scientific">Planobacterium oryzisoli</name>
    <dbReference type="NCBI Taxonomy" id="2771435"/>
    <lineage>
        <taxon>Bacteria</taxon>
        <taxon>Pseudomonadati</taxon>
        <taxon>Bacteroidota</taxon>
        <taxon>Flavobacteriia</taxon>
        <taxon>Flavobacteriales</taxon>
        <taxon>Weeksellaceae</taxon>
        <taxon>Chryseobacterium group</taxon>
        <taxon>Chryseobacterium</taxon>
    </lineage>
</organism>
<keyword evidence="3" id="KW-1185">Reference proteome</keyword>
<accession>A0A930YVN4</accession>
<dbReference type="RefSeq" id="WP_194739093.1">
    <property type="nucleotide sequence ID" value="NZ_JADKYY010000005.1"/>
</dbReference>
<dbReference type="PIRSF" id="PIRSF037442">
    <property type="entry name" value="UCP037442_abhydr"/>
    <property type="match status" value="1"/>
</dbReference>
<gene>
    <name evidence="2" type="ORF">IC612_05045</name>
</gene>
<evidence type="ECO:0000259" key="1">
    <source>
        <dbReference type="Pfam" id="PF12146"/>
    </source>
</evidence>
<dbReference type="Proteomes" id="UP000694480">
    <property type="component" value="Unassembled WGS sequence"/>
</dbReference>
<reference evidence="2" key="1">
    <citation type="submission" date="2020-11" db="EMBL/GenBank/DDBJ databases">
        <title>Genome seq and assembly of Planobacterium sp.</title>
        <authorList>
            <person name="Chhetri G."/>
        </authorList>
    </citation>
    <scope>NUCLEOTIDE SEQUENCE</scope>
    <source>
        <strain evidence="2">GCR5</strain>
    </source>
</reference>
<dbReference type="InterPro" id="IPR029058">
    <property type="entry name" value="AB_hydrolase_fold"/>
</dbReference>
<evidence type="ECO:0000313" key="3">
    <source>
        <dbReference type="Proteomes" id="UP000694480"/>
    </source>
</evidence>
<dbReference type="AlphaFoldDB" id="A0A930YVN4"/>
<sequence>MKKIEITTEDGYVLSSYLFQALEPLEGTLIINSATGVRQQIYFAFAQYMADCGFTTLTYDYRGIGESKPQRMRGFEASMKDWGTKDFVAVTKYIRALEHDLPMHVVGHSVGALIIGMNPHAREFSRMVFVGTQKAFVGNLNLRTRLMGYLGFGVVQPLTTRLLGYFPAHRFGLGESLPAGSARNWRTLVLEKESTNLLMEPEQRTYAENLSQEVLVLRAQDDSWLTDRGVRSLLKETYPNLSPTFRLLKKTDSPQGEIGHINYFRSYNKTLWSQVEDFLTK</sequence>
<keyword evidence="2" id="KW-0378">Hydrolase</keyword>
<proteinExistence type="predicted"/>
<comment type="caution">
    <text evidence="2">The sequence shown here is derived from an EMBL/GenBank/DDBJ whole genome shotgun (WGS) entry which is preliminary data.</text>
</comment>
<feature type="domain" description="Serine aminopeptidase S33" evidence="1">
    <location>
        <begin position="36"/>
        <end position="115"/>
    </location>
</feature>
<dbReference type="InterPro" id="IPR017208">
    <property type="entry name" value="UCP037442_abhydr"/>
</dbReference>